<dbReference type="RefSeq" id="WP_126657372.1">
    <property type="nucleotide sequence ID" value="NZ_RYYR01000002.1"/>
</dbReference>
<reference evidence="1 2" key="1">
    <citation type="submission" date="2018-12" db="EMBL/GenBank/DDBJ databases">
        <title>Lysinibacillus antri sp. nov., isolated from a cave soil.</title>
        <authorList>
            <person name="Narsing Rao M.P."/>
            <person name="Zhang H."/>
            <person name="Dong Z.-Y."/>
            <person name="Niu X.-K."/>
            <person name="Zhang K."/>
            <person name="Fang B.-Z."/>
            <person name="Kang Y.-Q."/>
            <person name="Xiao M."/>
            <person name="Li W.-J."/>
        </authorList>
    </citation>
    <scope>NUCLEOTIDE SEQUENCE [LARGE SCALE GENOMIC DNA]</scope>
    <source>
        <strain evidence="1 2">SYSU K30002</strain>
    </source>
</reference>
<dbReference type="EMBL" id="RYYR01000002">
    <property type="protein sequence ID" value="RUL56455.1"/>
    <property type="molecule type" value="Genomic_DNA"/>
</dbReference>
<proteinExistence type="predicted"/>
<dbReference type="Pfam" id="PF10934">
    <property type="entry name" value="Sheath_initiator"/>
    <property type="match status" value="1"/>
</dbReference>
<comment type="caution">
    <text evidence="1">The sequence shown here is derived from an EMBL/GenBank/DDBJ whole genome shotgun (WGS) entry which is preliminary data.</text>
</comment>
<organism evidence="1 2">
    <name type="scientific">Lysinibacillus antri</name>
    <dbReference type="NCBI Taxonomy" id="2498145"/>
    <lineage>
        <taxon>Bacteria</taxon>
        <taxon>Bacillati</taxon>
        <taxon>Bacillota</taxon>
        <taxon>Bacilli</taxon>
        <taxon>Bacillales</taxon>
        <taxon>Bacillaceae</taxon>
        <taxon>Lysinibacillus</taxon>
    </lineage>
</organism>
<dbReference type="AlphaFoldDB" id="A0A3S0R8C3"/>
<dbReference type="Proteomes" id="UP000287910">
    <property type="component" value="Unassembled WGS sequence"/>
</dbReference>
<dbReference type="InterPro" id="IPR020288">
    <property type="entry name" value="Sheath_initiator"/>
</dbReference>
<evidence type="ECO:0000313" key="1">
    <source>
        <dbReference type="EMBL" id="RUL56455.1"/>
    </source>
</evidence>
<keyword evidence="2" id="KW-1185">Reference proteome</keyword>
<dbReference type="SUPFAM" id="SSF160719">
    <property type="entry name" value="gpW/gp25-like"/>
    <property type="match status" value="1"/>
</dbReference>
<protein>
    <submittedName>
        <fullName evidence="1">DUF2634 domain-containing protein</fullName>
    </submittedName>
</protein>
<accession>A0A3S0R8C3</accession>
<gene>
    <name evidence="1" type="ORF">EK386_02145</name>
</gene>
<evidence type="ECO:0000313" key="2">
    <source>
        <dbReference type="Proteomes" id="UP000287910"/>
    </source>
</evidence>
<sequence>MKTLGLLNGDLRFENGDFVMIEGPEEIAQCIAISMGTNLKEWFLNEAFGMDHIKLLEKSSDGEARAEVIRILGQEPRIDEIVDIEINNNKNERIRTIKYTVRLIDGTTLSEEVPIGA</sequence>
<dbReference type="Gene3D" id="3.10.450.40">
    <property type="match status" value="1"/>
</dbReference>
<name>A0A3S0R8C3_9BACI</name>